<dbReference type="Proteomes" id="UP000267535">
    <property type="component" value="Unassembled WGS sequence"/>
</dbReference>
<name>A0A3P1SM73_9GAMM</name>
<evidence type="ECO:0000313" key="3">
    <source>
        <dbReference type="Proteomes" id="UP000267535"/>
    </source>
</evidence>
<dbReference type="RefSeq" id="WP_124926828.1">
    <property type="nucleotide sequence ID" value="NZ_BMOH01000007.1"/>
</dbReference>
<keyword evidence="3" id="KW-1185">Reference proteome</keyword>
<reference evidence="2 3" key="1">
    <citation type="submission" date="2018-11" db="EMBL/GenBank/DDBJ databases">
        <title>The draft genome sequence of Amphritea balenae JAMM 1525T.</title>
        <authorList>
            <person name="Fang Z."/>
            <person name="Zhang Y."/>
            <person name="Han X."/>
        </authorList>
    </citation>
    <scope>NUCLEOTIDE SEQUENCE [LARGE SCALE GENOMIC DNA]</scope>
    <source>
        <strain evidence="2 3">JAMM 1525</strain>
    </source>
</reference>
<sequence>MKGVLKEIIDQIESLEWDHFLYVARGELTLDSPVAVIEDDGVSETFEGMPYFLSVQDVQSIAENLHAQINNPGPSLILEAIKHYHANDAFIQVQG</sequence>
<evidence type="ECO:0000313" key="2">
    <source>
        <dbReference type="EMBL" id="RRC98248.1"/>
    </source>
</evidence>
<dbReference type="EMBL" id="RQXV01000008">
    <property type="protein sequence ID" value="RRC98248.1"/>
    <property type="molecule type" value="Genomic_DNA"/>
</dbReference>
<accession>A0A3P1SM73</accession>
<evidence type="ECO:0000259" key="1">
    <source>
        <dbReference type="Pfam" id="PF24832"/>
    </source>
</evidence>
<proteinExistence type="predicted"/>
<feature type="domain" description="DUF7716" evidence="1">
    <location>
        <begin position="5"/>
        <end position="93"/>
    </location>
</feature>
<protein>
    <recommendedName>
        <fullName evidence="1">DUF7716 domain-containing protein</fullName>
    </recommendedName>
</protein>
<dbReference type="OrthoDB" id="5149423at2"/>
<comment type="caution">
    <text evidence="2">The sequence shown here is derived from an EMBL/GenBank/DDBJ whole genome shotgun (WGS) entry which is preliminary data.</text>
</comment>
<dbReference type="Pfam" id="PF24832">
    <property type="entry name" value="DUF7716"/>
    <property type="match status" value="1"/>
</dbReference>
<dbReference type="InterPro" id="IPR056133">
    <property type="entry name" value="DUF7716"/>
</dbReference>
<gene>
    <name evidence="2" type="ORF">EHS89_14245</name>
</gene>
<dbReference type="AlphaFoldDB" id="A0A3P1SM73"/>
<organism evidence="2 3">
    <name type="scientific">Amphritea balenae</name>
    <dbReference type="NCBI Taxonomy" id="452629"/>
    <lineage>
        <taxon>Bacteria</taxon>
        <taxon>Pseudomonadati</taxon>
        <taxon>Pseudomonadota</taxon>
        <taxon>Gammaproteobacteria</taxon>
        <taxon>Oceanospirillales</taxon>
        <taxon>Oceanospirillaceae</taxon>
        <taxon>Amphritea</taxon>
    </lineage>
</organism>